<sequence>MDDGSSSILYDLIKERNSIESPPALVSLQNLYDALQIVADSLEAKCKNLEEEKIDLRQQVRLASSLDNKGNLSKIEVKLRDKIQLLQDQLNEKLEKEVEASANYVRATNELSKLKDRAIANSAEIDRLREENKRAENNVAAMSSRLKMAEHTASIAEKHYVAFKDEMATLQKENIDLKAENTQLVNRLVSEKEKMMAQFNTMNEMNEKLQKEISLLRSMAKADREKLNNHNDGDNNITNSGDQRIKGGRMWGSGGVIVPSTPKHVLNAHTNEITSIRYDPDCTNLVATASSDSTVKIWDTGSGKVRATLRGSSGQPMLGVDFCSDMVIGCSSDKTCRVWKSKTERMVHQLAGHASKVTCCRFLPGAKEVLTGSADRSFRVWDIDRTTYKNTLTFRHGSSSTCVDTSSDSLTAVSGHLDGGLRFWDLRSGDRMAEITDLHENGVTSVMCSPTDGTKLLTNGRDSILKIVDIRMCDSIQSFSDTDFRTTFNWSASTYSPDGNYVAAGSGTSGKVFVWNVVKNKLEKKLEAHGAGVESVAWGRGGSNGQQFSSVDKDGTLVLWA</sequence>
<evidence type="ECO:0000256" key="5">
    <source>
        <dbReference type="SAM" id="MobiDB-lite"/>
    </source>
</evidence>
<evidence type="ECO:0000256" key="2">
    <source>
        <dbReference type="ARBA" id="ARBA00022737"/>
    </source>
</evidence>
<gene>
    <name evidence="6" type="ORF">LDAN0321_LOCUS7245</name>
</gene>
<feature type="repeat" description="WD" evidence="3">
    <location>
        <begin position="526"/>
        <end position="561"/>
    </location>
</feature>
<evidence type="ECO:0000256" key="1">
    <source>
        <dbReference type="ARBA" id="ARBA00022574"/>
    </source>
</evidence>
<dbReference type="Pfam" id="PF00400">
    <property type="entry name" value="WD40"/>
    <property type="match status" value="6"/>
</dbReference>
<protein>
    <recommendedName>
        <fullName evidence="7">Autophagy-related protein 16 domain-containing protein</fullName>
    </recommendedName>
</protein>
<dbReference type="CDD" id="cd00200">
    <property type="entry name" value="WD40"/>
    <property type="match status" value="1"/>
</dbReference>
<evidence type="ECO:0000256" key="3">
    <source>
        <dbReference type="PROSITE-ProRule" id="PRU00221"/>
    </source>
</evidence>
<keyword evidence="2" id="KW-0677">Repeat</keyword>
<dbReference type="PROSITE" id="PS50294">
    <property type="entry name" value="WD_REPEATS_REGION"/>
    <property type="match status" value="3"/>
</dbReference>
<feature type="repeat" description="WD" evidence="3">
    <location>
        <begin position="266"/>
        <end position="308"/>
    </location>
</feature>
<reference evidence="6" key="1">
    <citation type="submission" date="2021-01" db="EMBL/GenBank/DDBJ databases">
        <authorList>
            <person name="Corre E."/>
            <person name="Pelletier E."/>
            <person name="Niang G."/>
            <person name="Scheremetjew M."/>
            <person name="Finn R."/>
            <person name="Kale V."/>
            <person name="Holt S."/>
            <person name="Cochrane G."/>
            <person name="Meng A."/>
            <person name="Brown T."/>
            <person name="Cohen L."/>
        </authorList>
    </citation>
    <scope>NUCLEOTIDE SEQUENCE</scope>
    <source>
        <strain evidence="6">B650</strain>
    </source>
</reference>
<dbReference type="InterPro" id="IPR020472">
    <property type="entry name" value="WD40_PAC1"/>
</dbReference>
<dbReference type="InterPro" id="IPR019775">
    <property type="entry name" value="WD40_repeat_CS"/>
</dbReference>
<feature type="coiled-coil region" evidence="4">
    <location>
        <begin position="25"/>
        <end position="226"/>
    </location>
</feature>
<dbReference type="AlphaFoldDB" id="A0A7S2P1K2"/>
<dbReference type="InterPro" id="IPR045160">
    <property type="entry name" value="ATG16"/>
</dbReference>
<dbReference type="InterPro" id="IPR001680">
    <property type="entry name" value="WD40_rpt"/>
</dbReference>
<dbReference type="EMBL" id="HBGY01011426">
    <property type="protein sequence ID" value="CAD9570565.1"/>
    <property type="molecule type" value="Transcribed_RNA"/>
</dbReference>
<dbReference type="PROSITE" id="PS50082">
    <property type="entry name" value="WD_REPEATS_2"/>
    <property type="match status" value="4"/>
</dbReference>
<proteinExistence type="predicted"/>
<keyword evidence="4" id="KW-0175">Coiled coil</keyword>
<dbReference type="SMART" id="SM00320">
    <property type="entry name" value="WD40"/>
    <property type="match status" value="7"/>
</dbReference>
<dbReference type="InterPro" id="IPR036322">
    <property type="entry name" value="WD40_repeat_dom_sf"/>
</dbReference>
<keyword evidence="1 3" id="KW-0853">WD repeat</keyword>
<feature type="repeat" description="WD" evidence="3">
    <location>
        <begin position="393"/>
        <end position="434"/>
    </location>
</feature>
<dbReference type="PANTHER" id="PTHR19878">
    <property type="entry name" value="AUTOPHAGY PROTEIN 16-LIKE"/>
    <property type="match status" value="1"/>
</dbReference>
<feature type="region of interest" description="Disordered" evidence="5">
    <location>
        <begin position="226"/>
        <end position="245"/>
    </location>
</feature>
<dbReference type="Gene3D" id="2.130.10.10">
    <property type="entry name" value="YVTN repeat-like/Quinoprotein amine dehydrogenase"/>
    <property type="match status" value="2"/>
</dbReference>
<name>A0A7S2P1K2_9STRA</name>
<dbReference type="PRINTS" id="PR00320">
    <property type="entry name" value="GPROTEINBRPT"/>
</dbReference>
<dbReference type="InterPro" id="IPR015943">
    <property type="entry name" value="WD40/YVTN_repeat-like_dom_sf"/>
</dbReference>
<evidence type="ECO:0008006" key="7">
    <source>
        <dbReference type="Google" id="ProtNLM"/>
    </source>
</evidence>
<evidence type="ECO:0000313" key="6">
    <source>
        <dbReference type="EMBL" id="CAD9570565.1"/>
    </source>
</evidence>
<dbReference type="PANTHER" id="PTHR19878:SF8">
    <property type="entry name" value="AUTOPHAGY-RELATED 16, ISOFORM F"/>
    <property type="match status" value="1"/>
</dbReference>
<organism evidence="6">
    <name type="scientific">Leptocylindrus danicus</name>
    <dbReference type="NCBI Taxonomy" id="163516"/>
    <lineage>
        <taxon>Eukaryota</taxon>
        <taxon>Sar</taxon>
        <taxon>Stramenopiles</taxon>
        <taxon>Ochrophyta</taxon>
        <taxon>Bacillariophyta</taxon>
        <taxon>Coscinodiscophyceae</taxon>
        <taxon>Chaetocerotophycidae</taxon>
        <taxon>Leptocylindrales</taxon>
        <taxon>Leptocylindraceae</taxon>
        <taxon>Leptocylindrus</taxon>
    </lineage>
</organism>
<evidence type="ECO:0000256" key="4">
    <source>
        <dbReference type="SAM" id="Coils"/>
    </source>
</evidence>
<feature type="repeat" description="WD" evidence="3">
    <location>
        <begin position="350"/>
        <end position="391"/>
    </location>
</feature>
<accession>A0A7S2P1K2</accession>
<dbReference type="GO" id="GO:0000045">
    <property type="term" value="P:autophagosome assembly"/>
    <property type="evidence" value="ECO:0007669"/>
    <property type="project" value="InterPro"/>
</dbReference>
<dbReference type="PROSITE" id="PS00678">
    <property type="entry name" value="WD_REPEATS_1"/>
    <property type="match status" value="1"/>
</dbReference>
<dbReference type="SUPFAM" id="SSF50978">
    <property type="entry name" value="WD40 repeat-like"/>
    <property type="match status" value="1"/>
</dbReference>